<comment type="caution">
    <text evidence="1">The sequence shown here is derived from an EMBL/GenBank/DDBJ whole genome shotgun (WGS) entry which is preliminary data.</text>
</comment>
<protein>
    <submittedName>
        <fullName evidence="1">Uncharacterized protein</fullName>
    </submittedName>
</protein>
<dbReference type="EMBL" id="JXTB01000617">
    <property type="protein sequence ID" value="PON35302.1"/>
    <property type="molecule type" value="Genomic_DNA"/>
</dbReference>
<dbReference type="Proteomes" id="UP000237105">
    <property type="component" value="Unassembled WGS sequence"/>
</dbReference>
<evidence type="ECO:0000313" key="1">
    <source>
        <dbReference type="EMBL" id="PON35302.1"/>
    </source>
</evidence>
<dbReference type="AlphaFoldDB" id="A0A2P5AFK1"/>
<accession>A0A2P5AFK1</accession>
<organism evidence="1 2">
    <name type="scientific">Parasponia andersonii</name>
    <name type="common">Sponia andersonii</name>
    <dbReference type="NCBI Taxonomy" id="3476"/>
    <lineage>
        <taxon>Eukaryota</taxon>
        <taxon>Viridiplantae</taxon>
        <taxon>Streptophyta</taxon>
        <taxon>Embryophyta</taxon>
        <taxon>Tracheophyta</taxon>
        <taxon>Spermatophyta</taxon>
        <taxon>Magnoliopsida</taxon>
        <taxon>eudicotyledons</taxon>
        <taxon>Gunneridae</taxon>
        <taxon>Pentapetalae</taxon>
        <taxon>rosids</taxon>
        <taxon>fabids</taxon>
        <taxon>Rosales</taxon>
        <taxon>Cannabaceae</taxon>
        <taxon>Parasponia</taxon>
    </lineage>
</organism>
<keyword evidence="2" id="KW-1185">Reference proteome</keyword>
<sequence length="108" mass="12287">MDKMARRAKAEAEEREKMRKRVELEGWRLVALRAAEKAGFWYTENLELGFFNGGEEPFSLAPPSMAVYGYGYGSLLSITKIQIHLLAQTHTRPVAEADLLLLLLVHRI</sequence>
<gene>
    <name evidence="1" type="ORF">PanWU01x14_337410</name>
</gene>
<evidence type="ECO:0000313" key="2">
    <source>
        <dbReference type="Proteomes" id="UP000237105"/>
    </source>
</evidence>
<proteinExistence type="predicted"/>
<dbReference type="OrthoDB" id="10416679at2759"/>
<reference evidence="2" key="1">
    <citation type="submission" date="2016-06" db="EMBL/GenBank/DDBJ databases">
        <title>Parallel loss of symbiosis genes in relatives of nitrogen-fixing non-legume Parasponia.</title>
        <authorList>
            <person name="Van Velzen R."/>
            <person name="Holmer R."/>
            <person name="Bu F."/>
            <person name="Rutten L."/>
            <person name="Van Zeijl A."/>
            <person name="Liu W."/>
            <person name="Santuari L."/>
            <person name="Cao Q."/>
            <person name="Sharma T."/>
            <person name="Shen D."/>
            <person name="Roswanjaya Y."/>
            <person name="Wardhani T."/>
            <person name="Kalhor M.S."/>
            <person name="Jansen J."/>
            <person name="Van den Hoogen J."/>
            <person name="Gungor B."/>
            <person name="Hartog M."/>
            <person name="Hontelez J."/>
            <person name="Verver J."/>
            <person name="Yang W.-C."/>
            <person name="Schijlen E."/>
            <person name="Repin R."/>
            <person name="Schilthuizen M."/>
            <person name="Schranz E."/>
            <person name="Heidstra R."/>
            <person name="Miyata K."/>
            <person name="Fedorova E."/>
            <person name="Kohlen W."/>
            <person name="Bisseling T."/>
            <person name="Smit S."/>
            <person name="Geurts R."/>
        </authorList>
    </citation>
    <scope>NUCLEOTIDE SEQUENCE [LARGE SCALE GENOMIC DNA]</scope>
    <source>
        <strain evidence="2">cv. WU1-14</strain>
    </source>
</reference>
<name>A0A2P5AFK1_PARAD</name>